<evidence type="ECO:0000313" key="2">
    <source>
        <dbReference type="Proteomes" id="UP000008022"/>
    </source>
</evidence>
<accession>A0A0E0NE28</accession>
<reference evidence="1" key="2">
    <citation type="submission" date="2015-06" db="UniProtKB">
        <authorList>
            <consortium name="EnsemblPlants"/>
        </authorList>
    </citation>
    <scope>IDENTIFICATION</scope>
</reference>
<dbReference type="EnsemblPlants" id="ORUFI02G15170.1">
    <property type="protein sequence ID" value="ORUFI02G15170.1"/>
    <property type="gene ID" value="ORUFI02G15170"/>
</dbReference>
<dbReference type="Gramene" id="ORUFI02G15170.1">
    <property type="protein sequence ID" value="ORUFI02G15170.1"/>
    <property type="gene ID" value="ORUFI02G15170"/>
</dbReference>
<evidence type="ECO:0000313" key="1">
    <source>
        <dbReference type="EnsemblPlants" id="ORUFI02G15170.1"/>
    </source>
</evidence>
<protein>
    <submittedName>
        <fullName evidence="1">Uncharacterized protein</fullName>
    </submittedName>
</protein>
<organism evidence="1 2">
    <name type="scientific">Oryza rufipogon</name>
    <name type="common">Brownbeard rice</name>
    <name type="synonym">Asian wild rice</name>
    <dbReference type="NCBI Taxonomy" id="4529"/>
    <lineage>
        <taxon>Eukaryota</taxon>
        <taxon>Viridiplantae</taxon>
        <taxon>Streptophyta</taxon>
        <taxon>Embryophyta</taxon>
        <taxon>Tracheophyta</taxon>
        <taxon>Spermatophyta</taxon>
        <taxon>Magnoliopsida</taxon>
        <taxon>Liliopsida</taxon>
        <taxon>Poales</taxon>
        <taxon>Poaceae</taxon>
        <taxon>BOP clade</taxon>
        <taxon>Oryzoideae</taxon>
        <taxon>Oryzeae</taxon>
        <taxon>Oryzinae</taxon>
        <taxon>Oryza</taxon>
    </lineage>
</organism>
<reference evidence="2" key="1">
    <citation type="submission" date="2013-06" db="EMBL/GenBank/DDBJ databases">
        <authorList>
            <person name="Zhao Q."/>
        </authorList>
    </citation>
    <scope>NUCLEOTIDE SEQUENCE</scope>
    <source>
        <strain evidence="2">cv. W1943</strain>
    </source>
</reference>
<keyword evidence="2" id="KW-1185">Reference proteome</keyword>
<dbReference type="AlphaFoldDB" id="A0A0E0NE28"/>
<sequence length="152" mass="16313">MTHARTSPAATPSRCAKSPYAILKPLAPKHSLSDWPICYAQVLKHSRGTTKILPSPIISSAPSIETFMKTPTGVLATDRLDFGKHKDPSSGITGSSPKRAKADGFAGISAEALVDNIPPSLSLSPPTRVHYAIRKVALHIRKKTFISLMAFL</sequence>
<name>A0A0E0NE28_ORYRU</name>
<dbReference type="Proteomes" id="UP000008022">
    <property type="component" value="Unassembled WGS sequence"/>
</dbReference>
<proteinExistence type="predicted"/>
<dbReference type="HOGENOM" id="CLU_1725281_0_0_1"/>